<protein>
    <recommendedName>
        <fullName evidence="3">DUF2634 domain-containing protein</fullName>
    </recommendedName>
</protein>
<evidence type="ECO:0000313" key="2">
    <source>
        <dbReference type="Proteomes" id="UP000184386"/>
    </source>
</evidence>
<reference evidence="1 2" key="1">
    <citation type="submission" date="2016-11" db="EMBL/GenBank/DDBJ databases">
        <authorList>
            <person name="Jaros S."/>
            <person name="Januszkiewicz K."/>
            <person name="Wedrychowicz H."/>
        </authorList>
    </citation>
    <scope>NUCLEOTIDE SEQUENCE [LARGE SCALE GENOMIC DNA]</scope>
    <source>
        <strain evidence="1 2">DSM 15929</strain>
    </source>
</reference>
<dbReference type="Pfam" id="PF10934">
    <property type="entry name" value="Sheath_initiator"/>
    <property type="match status" value="1"/>
</dbReference>
<dbReference type="STRING" id="1121322.SAMN02745136_02437"/>
<accession>A0A1M6S7C7</accession>
<sequence>MIPANSFAEDMVIQMEEQQDRTYGLYPDKIQGYLTGADALWQAVYKLLNTEKYEYPIYSFDYGIALEDLIGKDPDYVIIEIERRISECLLSDERISEVTDFEFDEKGDELNISFLVKSIYGDLNVTKEVAY</sequence>
<evidence type="ECO:0008006" key="3">
    <source>
        <dbReference type="Google" id="ProtNLM"/>
    </source>
</evidence>
<dbReference type="OrthoDB" id="89089at2"/>
<proteinExistence type="predicted"/>
<dbReference type="InterPro" id="IPR020288">
    <property type="entry name" value="Sheath_initiator"/>
</dbReference>
<dbReference type="EMBL" id="FRAC01000011">
    <property type="protein sequence ID" value="SHK40606.1"/>
    <property type="molecule type" value="Genomic_DNA"/>
</dbReference>
<dbReference type="AlphaFoldDB" id="A0A1M6S7C7"/>
<dbReference type="Proteomes" id="UP000184386">
    <property type="component" value="Unassembled WGS sequence"/>
</dbReference>
<organism evidence="1 2">
    <name type="scientific">Anaerocolumna jejuensis DSM 15929</name>
    <dbReference type="NCBI Taxonomy" id="1121322"/>
    <lineage>
        <taxon>Bacteria</taxon>
        <taxon>Bacillati</taxon>
        <taxon>Bacillota</taxon>
        <taxon>Clostridia</taxon>
        <taxon>Lachnospirales</taxon>
        <taxon>Lachnospiraceae</taxon>
        <taxon>Anaerocolumna</taxon>
    </lineage>
</organism>
<dbReference type="Gene3D" id="3.10.450.40">
    <property type="match status" value="1"/>
</dbReference>
<evidence type="ECO:0000313" key="1">
    <source>
        <dbReference type="EMBL" id="SHK40606.1"/>
    </source>
</evidence>
<gene>
    <name evidence="1" type="ORF">SAMN02745136_02437</name>
</gene>
<keyword evidence="2" id="KW-1185">Reference proteome</keyword>
<dbReference type="SUPFAM" id="SSF160719">
    <property type="entry name" value="gpW/gp25-like"/>
    <property type="match status" value="1"/>
</dbReference>
<dbReference type="RefSeq" id="WP_073276194.1">
    <property type="nucleotide sequence ID" value="NZ_FRAC01000011.1"/>
</dbReference>
<name>A0A1M6S7C7_9FIRM</name>